<dbReference type="AlphaFoldDB" id="A0A3M2SIJ9"/>
<dbReference type="EMBL" id="NKUJ01000033">
    <property type="protein sequence ID" value="RMJ17393.1"/>
    <property type="molecule type" value="Genomic_DNA"/>
</dbReference>
<protein>
    <submittedName>
        <fullName evidence="1">Uncharacterized protein</fullName>
    </submittedName>
</protein>
<comment type="caution">
    <text evidence="1">The sequence shown here is derived from an EMBL/GenBank/DDBJ whole genome shotgun (WGS) entry which is preliminary data.</text>
</comment>
<sequence length="79" mass="9011">MLVWIPPIKHMSSNRAIRQPPRTRRTQCALSAASVSVSILARPRPSAGARYDHATYACYLFLARPRPHRFFNFLGKRSS</sequence>
<evidence type="ECO:0000313" key="2">
    <source>
        <dbReference type="Proteomes" id="UP000277212"/>
    </source>
</evidence>
<keyword evidence="2" id="KW-1185">Reference proteome</keyword>
<dbReference type="Proteomes" id="UP000277212">
    <property type="component" value="Unassembled WGS sequence"/>
</dbReference>
<name>A0A3M2SIJ9_9HYPO</name>
<organism evidence="1 2">
    <name type="scientific">Fusarium kuroshium</name>
    <dbReference type="NCBI Taxonomy" id="2010991"/>
    <lineage>
        <taxon>Eukaryota</taxon>
        <taxon>Fungi</taxon>
        <taxon>Dikarya</taxon>
        <taxon>Ascomycota</taxon>
        <taxon>Pezizomycotina</taxon>
        <taxon>Sordariomycetes</taxon>
        <taxon>Hypocreomycetidae</taxon>
        <taxon>Hypocreales</taxon>
        <taxon>Nectriaceae</taxon>
        <taxon>Fusarium</taxon>
        <taxon>Fusarium solani species complex</taxon>
    </lineage>
</organism>
<accession>A0A3M2SIJ9</accession>
<proteinExistence type="predicted"/>
<evidence type="ECO:0000313" key="1">
    <source>
        <dbReference type="EMBL" id="RMJ17393.1"/>
    </source>
</evidence>
<gene>
    <name evidence="1" type="ORF">CDV36_002970</name>
</gene>
<reference evidence="1 2" key="1">
    <citation type="submission" date="2017-06" db="EMBL/GenBank/DDBJ databases">
        <title>Comparative genomic analysis of Ambrosia Fusariam Clade fungi.</title>
        <authorList>
            <person name="Stajich J.E."/>
            <person name="Carrillo J."/>
            <person name="Kijimoto T."/>
            <person name="Eskalen A."/>
            <person name="O'Donnell K."/>
            <person name="Kasson M."/>
        </authorList>
    </citation>
    <scope>NUCLEOTIDE SEQUENCE [LARGE SCALE GENOMIC DNA]</scope>
    <source>
        <strain evidence="1">UCR3666</strain>
    </source>
</reference>